<evidence type="ECO:0000313" key="7">
    <source>
        <dbReference type="EMBL" id="CAG9318646.1"/>
    </source>
</evidence>
<comment type="subunit">
    <text evidence="6">Part of the multisubunit transport protein particle (TRAPP) complex.</text>
</comment>
<evidence type="ECO:0000256" key="1">
    <source>
        <dbReference type="ARBA" id="ARBA00022448"/>
    </source>
</evidence>
<keyword evidence="3 6" id="KW-0931">ER-Golgi transport</keyword>
<comment type="caution">
    <text evidence="7">The sequence shown here is derived from an EMBL/GenBank/DDBJ whole genome shotgun (WGS) entry which is preliminary data.</text>
</comment>
<dbReference type="GO" id="GO:0030008">
    <property type="term" value="C:TRAPP complex"/>
    <property type="evidence" value="ECO:0007669"/>
    <property type="project" value="UniProtKB-UniRule"/>
</dbReference>
<keyword evidence="1 6" id="KW-0813">Transport</keyword>
<evidence type="ECO:0000256" key="4">
    <source>
        <dbReference type="ARBA" id="ARBA00023034"/>
    </source>
</evidence>
<dbReference type="Pfam" id="PF04099">
    <property type="entry name" value="Sybindin"/>
    <property type="match status" value="1"/>
</dbReference>
<accession>A0AAU9J2U8</accession>
<evidence type="ECO:0000256" key="6">
    <source>
        <dbReference type="RuleBase" id="RU366065"/>
    </source>
</evidence>
<keyword evidence="8" id="KW-1185">Reference proteome</keyword>
<name>A0AAU9J2U8_9CILI</name>
<keyword evidence="4 6" id="KW-0333">Golgi apparatus</keyword>
<dbReference type="SUPFAM" id="SSF64356">
    <property type="entry name" value="SNARE-like"/>
    <property type="match status" value="1"/>
</dbReference>
<proteinExistence type="inferred from homology"/>
<dbReference type="InterPro" id="IPR011012">
    <property type="entry name" value="Longin-like_dom_sf"/>
</dbReference>
<dbReference type="Gene3D" id="3.30.450.70">
    <property type="match status" value="1"/>
</dbReference>
<evidence type="ECO:0000256" key="5">
    <source>
        <dbReference type="ARBA" id="ARBA00038167"/>
    </source>
</evidence>
<organism evidence="7 8">
    <name type="scientific">Blepharisma stoltei</name>
    <dbReference type="NCBI Taxonomy" id="1481888"/>
    <lineage>
        <taxon>Eukaryota</taxon>
        <taxon>Sar</taxon>
        <taxon>Alveolata</taxon>
        <taxon>Ciliophora</taxon>
        <taxon>Postciliodesmatophora</taxon>
        <taxon>Heterotrichea</taxon>
        <taxon>Heterotrichida</taxon>
        <taxon>Blepharismidae</taxon>
        <taxon>Blepharisma</taxon>
    </lineage>
</organism>
<protein>
    <recommendedName>
        <fullName evidence="6">Trafficking protein particle complex subunit</fullName>
    </recommendedName>
</protein>
<gene>
    <name evidence="7" type="ORF">BSTOLATCC_MIC22017</name>
</gene>
<dbReference type="GO" id="GO:0006888">
    <property type="term" value="P:endoplasmic reticulum to Golgi vesicle-mediated transport"/>
    <property type="evidence" value="ECO:0007669"/>
    <property type="project" value="UniProtKB-UniRule"/>
</dbReference>
<dbReference type="AlphaFoldDB" id="A0AAU9J2U8"/>
<dbReference type="GO" id="GO:0005794">
    <property type="term" value="C:Golgi apparatus"/>
    <property type="evidence" value="ECO:0007669"/>
    <property type="project" value="UniProtKB-SubCell"/>
</dbReference>
<evidence type="ECO:0000256" key="3">
    <source>
        <dbReference type="ARBA" id="ARBA00022892"/>
    </source>
</evidence>
<dbReference type="InterPro" id="IPR007233">
    <property type="entry name" value="TRAPPC"/>
</dbReference>
<comment type="similarity">
    <text evidence="5">Belongs to the TRAPP small subunits family. BET5 subfamily.</text>
</comment>
<dbReference type="EMBL" id="CAJZBQ010000021">
    <property type="protein sequence ID" value="CAG9318646.1"/>
    <property type="molecule type" value="Genomic_DNA"/>
</dbReference>
<dbReference type="PANTHER" id="PTHR23249">
    <property type="entry name" value="TRAFFICKING PROTEIN PARTICLE COMPLEX SUBUNIT"/>
    <property type="match status" value="1"/>
</dbReference>
<comment type="subcellular location">
    <subcellularLocation>
        <location evidence="6">Endoplasmic reticulum</location>
    </subcellularLocation>
    <subcellularLocation>
        <location evidence="6">Golgi apparatus</location>
        <location evidence="6">cis-Golgi network</location>
    </subcellularLocation>
</comment>
<keyword evidence="2 6" id="KW-0256">Endoplasmic reticulum</keyword>
<evidence type="ECO:0000313" key="8">
    <source>
        <dbReference type="Proteomes" id="UP001162131"/>
    </source>
</evidence>
<dbReference type="GO" id="GO:0005783">
    <property type="term" value="C:endoplasmic reticulum"/>
    <property type="evidence" value="ECO:0007669"/>
    <property type="project" value="UniProtKB-SubCell"/>
</dbReference>
<sequence length="143" mass="16782">MIIYDFYIFNNIGNCLFYIELRGQRSENKRENKQKLMFGLIYTLKSFCRKFSPEPISVSPFTSYVTDSYKLHILETHSGLNFIMITDTNAPDQTSCLSYIYSNLFSPFVLRNPFYEPKKPISSAVFRQKLLEHFDTLDSSRKA</sequence>
<evidence type="ECO:0000256" key="2">
    <source>
        <dbReference type="ARBA" id="ARBA00022824"/>
    </source>
</evidence>
<dbReference type="PANTHER" id="PTHR23249:SF16">
    <property type="entry name" value="TRAFFICKING PROTEIN PARTICLE COMPLEX SUBUNIT 1"/>
    <property type="match status" value="1"/>
</dbReference>
<dbReference type="Proteomes" id="UP001162131">
    <property type="component" value="Unassembled WGS sequence"/>
</dbReference>
<dbReference type="SMART" id="SM01399">
    <property type="entry name" value="Sybindin"/>
    <property type="match status" value="1"/>
</dbReference>
<reference evidence="7" key="1">
    <citation type="submission" date="2021-09" db="EMBL/GenBank/DDBJ databases">
        <authorList>
            <consortium name="AG Swart"/>
            <person name="Singh M."/>
            <person name="Singh A."/>
            <person name="Seah K."/>
            <person name="Emmerich C."/>
        </authorList>
    </citation>
    <scope>NUCLEOTIDE SEQUENCE</scope>
    <source>
        <strain evidence="7">ATCC30299</strain>
    </source>
</reference>